<accession>M2TCP4</accession>
<proteinExistence type="predicted"/>
<dbReference type="EMBL" id="KB445571">
    <property type="protein sequence ID" value="EMD95315.1"/>
    <property type="molecule type" value="Genomic_DNA"/>
</dbReference>
<dbReference type="InterPro" id="IPR056884">
    <property type="entry name" value="NPHP3-like_N"/>
</dbReference>
<evidence type="ECO:0000313" key="4">
    <source>
        <dbReference type="Proteomes" id="UP000016936"/>
    </source>
</evidence>
<name>M2TCP4_COCH5</name>
<dbReference type="Proteomes" id="UP000016936">
    <property type="component" value="Unassembled WGS sequence"/>
</dbReference>
<dbReference type="STRING" id="701091.M2TCP4"/>
<protein>
    <recommendedName>
        <fullName evidence="2">Nephrocystin 3-like N-terminal domain-containing protein</fullName>
    </recommendedName>
</protein>
<dbReference type="AlphaFoldDB" id="M2TCP4"/>
<reference evidence="3 4" key="1">
    <citation type="journal article" date="2012" name="PLoS Pathog.">
        <title>Diverse lifestyles and strategies of plant pathogenesis encoded in the genomes of eighteen Dothideomycetes fungi.</title>
        <authorList>
            <person name="Ohm R.A."/>
            <person name="Feau N."/>
            <person name="Henrissat B."/>
            <person name="Schoch C.L."/>
            <person name="Horwitz B.A."/>
            <person name="Barry K.W."/>
            <person name="Condon B.J."/>
            <person name="Copeland A.C."/>
            <person name="Dhillon B."/>
            <person name="Glaser F."/>
            <person name="Hesse C.N."/>
            <person name="Kosti I."/>
            <person name="LaButti K."/>
            <person name="Lindquist E.A."/>
            <person name="Lucas S."/>
            <person name="Salamov A.A."/>
            <person name="Bradshaw R.E."/>
            <person name="Ciuffetti L."/>
            <person name="Hamelin R.C."/>
            <person name="Kema G.H.J."/>
            <person name="Lawrence C."/>
            <person name="Scott J.A."/>
            <person name="Spatafora J.W."/>
            <person name="Turgeon B.G."/>
            <person name="de Wit P.J.G.M."/>
            <person name="Zhong S."/>
            <person name="Goodwin S.B."/>
            <person name="Grigoriev I.V."/>
        </authorList>
    </citation>
    <scope>NUCLEOTIDE SEQUENCE [LARGE SCALE GENOMIC DNA]</scope>
    <source>
        <strain evidence="4">C5 / ATCC 48332 / race O</strain>
    </source>
</reference>
<evidence type="ECO:0000256" key="1">
    <source>
        <dbReference type="ARBA" id="ARBA00022737"/>
    </source>
</evidence>
<keyword evidence="1" id="KW-0677">Repeat</keyword>
<evidence type="ECO:0000313" key="3">
    <source>
        <dbReference type="EMBL" id="EMD95315.1"/>
    </source>
</evidence>
<gene>
    <name evidence="3" type="ORF">COCHEDRAFT_1027780</name>
</gene>
<dbReference type="Pfam" id="PF24883">
    <property type="entry name" value="NPHP3_N"/>
    <property type="match status" value="1"/>
</dbReference>
<reference evidence="4" key="2">
    <citation type="journal article" date="2013" name="PLoS Genet.">
        <title>Comparative genome structure, secondary metabolite, and effector coding capacity across Cochliobolus pathogens.</title>
        <authorList>
            <person name="Condon B.J."/>
            <person name="Leng Y."/>
            <person name="Wu D."/>
            <person name="Bushley K.E."/>
            <person name="Ohm R.A."/>
            <person name="Otillar R."/>
            <person name="Martin J."/>
            <person name="Schackwitz W."/>
            <person name="Grimwood J."/>
            <person name="MohdZainudin N."/>
            <person name="Xue C."/>
            <person name="Wang R."/>
            <person name="Manning V.A."/>
            <person name="Dhillon B."/>
            <person name="Tu Z.J."/>
            <person name="Steffenson B.J."/>
            <person name="Salamov A."/>
            <person name="Sun H."/>
            <person name="Lowry S."/>
            <person name="LaButti K."/>
            <person name="Han J."/>
            <person name="Copeland A."/>
            <person name="Lindquist E."/>
            <person name="Barry K."/>
            <person name="Schmutz J."/>
            <person name="Baker S.E."/>
            <person name="Ciuffetti L.M."/>
            <person name="Grigoriev I.V."/>
            <person name="Zhong S."/>
            <person name="Turgeon B.G."/>
        </authorList>
    </citation>
    <scope>NUCLEOTIDE SEQUENCE [LARGE SCALE GENOMIC DNA]</scope>
    <source>
        <strain evidence="4">C5 / ATCC 48332 / race O</strain>
    </source>
</reference>
<dbReference type="OrthoDB" id="3788444at2759"/>
<keyword evidence="4" id="KW-1185">Reference proteome</keyword>
<organism evidence="3 4">
    <name type="scientific">Cochliobolus heterostrophus (strain C5 / ATCC 48332 / race O)</name>
    <name type="common">Southern corn leaf blight fungus</name>
    <name type="synonym">Bipolaris maydis</name>
    <dbReference type="NCBI Taxonomy" id="701091"/>
    <lineage>
        <taxon>Eukaryota</taxon>
        <taxon>Fungi</taxon>
        <taxon>Dikarya</taxon>
        <taxon>Ascomycota</taxon>
        <taxon>Pezizomycotina</taxon>
        <taxon>Dothideomycetes</taxon>
        <taxon>Pleosporomycetidae</taxon>
        <taxon>Pleosporales</taxon>
        <taxon>Pleosporineae</taxon>
        <taxon>Pleosporaceae</taxon>
        <taxon>Bipolaris</taxon>
    </lineage>
</organism>
<feature type="domain" description="Nephrocystin 3-like N-terminal" evidence="2">
    <location>
        <begin position="36"/>
        <end position="134"/>
    </location>
</feature>
<dbReference type="HOGENOM" id="CLU_1539873_0_0_1"/>
<evidence type="ECO:0000259" key="2">
    <source>
        <dbReference type="Pfam" id="PF24883"/>
    </source>
</evidence>
<sequence length="174" mass="20342">MLEWYKPKYEELPLSPKVVLEVMRPETWSALLSSATDTTVARHFFRDDYEETILEAFRDIVYQILPWLKAASNATVGIYKKERAYNASILSKDLMGIIWDISANQINFYIVFDGLDEFPQYMKRLKHLPQLVAKGVKVVFQVEDSYHRGTHDQCNALKCTRGTKEYRIIRQLTT</sequence>